<dbReference type="PIRSF" id="PIRSF037409">
    <property type="entry name" value="UCP037409_transporter"/>
    <property type="match status" value="1"/>
</dbReference>
<feature type="transmembrane region" description="Helical" evidence="1">
    <location>
        <begin position="67"/>
        <end position="89"/>
    </location>
</feature>
<feature type="transmembrane region" description="Helical" evidence="1">
    <location>
        <begin position="216"/>
        <end position="234"/>
    </location>
</feature>
<sequence length="254" mass="26821">MEALASLIVVGILSSVFIFGLKTGIGCGFSKVKWPVVFGLCILYFIIAVVAGYFMDAIDVASFMSSPLASAIHITLALFMVFGGIYTMKKWNAGCDVSKKTFLILVFPCPVCMAALLVSCVALSTVVTIDGVLIGAIVGIVFAVSIILSTLFMRNLGKITQLVGFQFSGTPDTLGSVMVFIGVFYLTAAIMIPAYIAAGSPDSAPAVPFTSVEFTSLFLTLLIIIFGAVLTRMADGGTPKKKTPLTPENKTNPK</sequence>
<proteinExistence type="predicted"/>
<feature type="transmembrane region" description="Helical" evidence="1">
    <location>
        <begin position="36"/>
        <end position="55"/>
    </location>
</feature>
<dbReference type="AlphaFoldDB" id="A0AA96V501"/>
<reference evidence="2 3" key="1">
    <citation type="submission" date="2023-07" db="EMBL/GenBank/DDBJ databases">
        <title>Closed genome sequence of Methanosarcinaceae archaeon Am2.</title>
        <authorList>
            <person name="Poehlein A."/>
            <person name="Protasov E."/>
            <person name="Platt K."/>
            <person name="Reeh H."/>
            <person name="Daniel R."/>
            <person name="Brune A."/>
        </authorList>
    </citation>
    <scope>NUCLEOTIDE SEQUENCE [LARGE SCALE GENOMIC DNA]</scope>
    <source>
        <strain evidence="2 3">Am2</strain>
    </source>
</reference>
<evidence type="ECO:0000313" key="3">
    <source>
        <dbReference type="Proteomes" id="UP001304970"/>
    </source>
</evidence>
<keyword evidence="1" id="KW-0472">Membrane</keyword>
<accession>A0AA96V501</accession>
<feature type="transmembrane region" description="Helical" evidence="1">
    <location>
        <begin position="132"/>
        <end position="153"/>
    </location>
</feature>
<dbReference type="Proteomes" id="UP001304970">
    <property type="component" value="Chromosome"/>
</dbReference>
<evidence type="ECO:0008006" key="4">
    <source>
        <dbReference type="Google" id="ProtNLM"/>
    </source>
</evidence>
<keyword evidence="1" id="KW-1133">Transmembrane helix</keyword>
<dbReference type="InterPro" id="IPR017199">
    <property type="entry name" value="UCP037409_transporter"/>
</dbReference>
<evidence type="ECO:0000313" key="2">
    <source>
        <dbReference type="EMBL" id="WNY26594.1"/>
    </source>
</evidence>
<feature type="transmembrane region" description="Helical" evidence="1">
    <location>
        <begin position="6"/>
        <end position="29"/>
    </location>
</feature>
<keyword evidence="1" id="KW-0812">Transmembrane</keyword>
<organism evidence="2 3">
    <name type="scientific">Methanolapillus ohkumae</name>
    <dbReference type="NCBI Taxonomy" id="3028298"/>
    <lineage>
        <taxon>Archaea</taxon>
        <taxon>Methanobacteriati</taxon>
        <taxon>Methanobacteriota</taxon>
        <taxon>Stenosarchaea group</taxon>
        <taxon>Methanomicrobia</taxon>
        <taxon>Methanosarcinales</taxon>
        <taxon>Methanosarcinaceae</taxon>
        <taxon>Methanolapillus</taxon>
    </lineage>
</organism>
<dbReference type="EMBL" id="CP131061">
    <property type="protein sequence ID" value="WNY26594.1"/>
    <property type="molecule type" value="Genomic_DNA"/>
</dbReference>
<dbReference type="GeneID" id="89227768"/>
<keyword evidence="3" id="KW-1185">Reference proteome</keyword>
<dbReference type="Pfam" id="PF09930">
    <property type="entry name" value="DUF2162"/>
    <property type="match status" value="1"/>
</dbReference>
<evidence type="ECO:0000256" key="1">
    <source>
        <dbReference type="SAM" id="Phobius"/>
    </source>
</evidence>
<name>A0AA96V501_9EURY</name>
<dbReference type="RefSeq" id="WP_338098117.1">
    <property type="nucleotide sequence ID" value="NZ_CP131061.1"/>
</dbReference>
<protein>
    <recommendedName>
        <fullName evidence="4">DUF2162 domain-containing protein</fullName>
    </recommendedName>
</protein>
<feature type="transmembrane region" description="Helical" evidence="1">
    <location>
        <begin position="174"/>
        <end position="196"/>
    </location>
</feature>
<gene>
    <name evidence="2" type="ORF">MsAm2_03660</name>
</gene>
<feature type="transmembrane region" description="Helical" evidence="1">
    <location>
        <begin position="101"/>
        <end position="126"/>
    </location>
</feature>